<proteinExistence type="predicted"/>
<organism evidence="2 3">
    <name type="scientific">Govanella unica</name>
    <dbReference type="NCBI Taxonomy" id="2975056"/>
    <lineage>
        <taxon>Bacteria</taxon>
        <taxon>Pseudomonadati</taxon>
        <taxon>Pseudomonadota</taxon>
        <taxon>Alphaproteobacteria</taxon>
        <taxon>Emcibacterales</taxon>
        <taxon>Govanellaceae</taxon>
        <taxon>Govanella</taxon>
    </lineage>
</organism>
<gene>
    <name evidence="2" type="ORF">NYP16_01170</name>
</gene>
<reference evidence="2" key="2">
    <citation type="journal article" date="2023" name="Syst. Appl. Microbiol.">
        <title>Govania unica gen. nov., sp. nov., a rare biosphere bacterium that represents a novel family in the class Alphaproteobacteria.</title>
        <authorList>
            <person name="Vandamme P."/>
            <person name="Peeters C."/>
            <person name="Hettiarachchi A."/>
            <person name="Cnockaert M."/>
            <person name="Carlier A."/>
        </authorList>
    </citation>
    <scope>NUCLEOTIDE SEQUENCE</scope>
    <source>
        <strain evidence="2">LMG 31809</strain>
    </source>
</reference>
<feature type="transmembrane region" description="Helical" evidence="1">
    <location>
        <begin position="82"/>
        <end position="103"/>
    </location>
</feature>
<dbReference type="EMBL" id="JANWOI010000001">
    <property type="protein sequence ID" value="MDA5192569.1"/>
    <property type="molecule type" value="Genomic_DNA"/>
</dbReference>
<feature type="transmembrane region" description="Helical" evidence="1">
    <location>
        <begin position="15"/>
        <end position="37"/>
    </location>
</feature>
<feature type="transmembrane region" description="Helical" evidence="1">
    <location>
        <begin position="43"/>
        <end position="62"/>
    </location>
</feature>
<keyword evidence="1" id="KW-0812">Transmembrane</keyword>
<keyword evidence="1" id="KW-0472">Membrane</keyword>
<accession>A0A9X3TVN3</accession>
<reference evidence="2" key="1">
    <citation type="submission" date="2022-08" db="EMBL/GenBank/DDBJ databases">
        <authorList>
            <person name="Vandamme P."/>
            <person name="Hettiarachchi A."/>
            <person name="Peeters C."/>
            <person name="Cnockaert M."/>
            <person name="Carlier A."/>
        </authorList>
    </citation>
    <scope>NUCLEOTIDE SEQUENCE</scope>
    <source>
        <strain evidence="2">LMG 31809</strain>
    </source>
</reference>
<comment type="caution">
    <text evidence="2">The sequence shown here is derived from an EMBL/GenBank/DDBJ whole genome shotgun (WGS) entry which is preliminary data.</text>
</comment>
<evidence type="ECO:0000313" key="2">
    <source>
        <dbReference type="EMBL" id="MDA5192569.1"/>
    </source>
</evidence>
<dbReference type="AlphaFoldDB" id="A0A9X3TVN3"/>
<dbReference type="Proteomes" id="UP001141619">
    <property type="component" value="Unassembled WGS sequence"/>
</dbReference>
<keyword evidence="3" id="KW-1185">Reference proteome</keyword>
<feature type="transmembrane region" description="Helical" evidence="1">
    <location>
        <begin position="115"/>
        <end position="136"/>
    </location>
</feature>
<keyword evidence="1" id="KW-1133">Transmembrane helix</keyword>
<evidence type="ECO:0000313" key="3">
    <source>
        <dbReference type="Proteomes" id="UP001141619"/>
    </source>
</evidence>
<dbReference type="Pfam" id="PF07077">
    <property type="entry name" value="DUF1345"/>
    <property type="match status" value="1"/>
</dbReference>
<feature type="transmembrane region" description="Helical" evidence="1">
    <location>
        <begin position="193"/>
        <end position="214"/>
    </location>
</feature>
<dbReference type="RefSeq" id="WP_274942274.1">
    <property type="nucleotide sequence ID" value="NZ_JANWOI010000001.1"/>
</dbReference>
<dbReference type="InterPro" id="IPR009781">
    <property type="entry name" value="DUF1345"/>
</dbReference>
<protein>
    <submittedName>
        <fullName evidence="2">DUF1345 domain-containing protein</fullName>
    </submittedName>
</protein>
<evidence type="ECO:0000256" key="1">
    <source>
        <dbReference type="SAM" id="Phobius"/>
    </source>
</evidence>
<name>A0A9X3TVN3_9PROT</name>
<sequence length="216" mass="23752">MAGTRQRPVIGNILFPWRFIGFVVIAGLAASLAIPALGWRHGAMVSFDLAALIFILACISLLGQEAGAMRKAAERNDANRGLLLCISVLVLLVVMVTVASELIQVKTRDAIDIAVVIATLALAWTFSNLVFALHYAHMYYSRDKDGGDYGGLIFPDTPEPDYWDFIYFAFCLGMTFQTSDTNMKSRRFRRVSTFHCLAAFVFNIGVIAFSINVLGA</sequence>